<dbReference type="GO" id="GO:0006520">
    <property type="term" value="P:amino acid metabolic process"/>
    <property type="evidence" value="ECO:0007669"/>
    <property type="project" value="InterPro"/>
</dbReference>
<dbReference type="InterPro" id="IPR015424">
    <property type="entry name" value="PyrdxlP-dep_Trfase"/>
</dbReference>
<comment type="subunit">
    <text evidence="3">Homodimer.</text>
</comment>
<evidence type="ECO:0000256" key="3">
    <source>
        <dbReference type="ARBA" id="ARBA00011738"/>
    </source>
</evidence>
<comment type="caution">
    <text evidence="8">The sequence shown here is derived from an EMBL/GenBank/DDBJ whole genome shotgun (WGS) entry which is preliminary data.</text>
</comment>
<reference evidence="8" key="2">
    <citation type="journal article" date="2023" name="IMA Fungus">
        <title>Comparative genomic study of the Penicillium genus elucidates a diverse pangenome and 15 lateral gene transfer events.</title>
        <authorList>
            <person name="Petersen C."/>
            <person name="Sorensen T."/>
            <person name="Nielsen M.R."/>
            <person name="Sondergaard T.E."/>
            <person name="Sorensen J.L."/>
            <person name="Fitzpatrick D.A."/>
            <person name="Frisvad J.C."/>
            <person name="Nielsen K.L."/>
        </authorList>
    </citation>
    <scope>NUCLEOTIDE SEQUENCE</scope>
    <source>
        <strain evidence="8">IBT 3081</strain>
    </source>
</reference>
<gene>
    <name evidence="8" type="ORF">N7517_001154</name>
</gene>
<evidence type="ECO:0000256" key="6">
    <source>
        <dbReference type="ARBA" id="ARBA00022898"/>
    </source>
</evidence>
<keyword evidence="5 8" id="KW-0808">Transferase</keyword>
<comment type="similarity">
    <text evidence="2">Belongs to the class-I pyridoxal-phosphate-dependent aminotransferase family.</text>
</comment>
<sequence length="432" mass="47629">MFDDIPMGPADPFFHLKKKADEDKHPDKVDIGVGIYRSEEGTYQELAVVKKAKKILDQLDLGHDYGLTTGDDRFLKLAAEVMFGKENEALVSGRIASVQTLSGTGANHIAAILLARLIDPKPAIYLGTPTWNNMKPLCDHAGLVTIEYPYIDPQTSELSFQPCIDAIRSAPTGSVFVLQGCCHNPTGKDITPEQWQLFGKEVKARSHLAFIDIAYQGLGDGLDEDAAGVRILSRLGIDMVVCQSFSKNFALYGERCGVLHVVAGSVEAATNTKDQLRSLIRREYSSSPAYGSRLVTIVLDDPELRAEWVAELTIMKTRLQQNRQRLYNELSTVLEVCHLPMSRMKIAGADTTYFQTPGNWKHIVEEKGLFSYVLSSVPQRCLALTPGQCNTLINNYHVHLPVSGRINVAGLSTNNIKRTSRAIDAVVRGNIS</sequence>
<proteinExistence type="inferred from homology"/>
<dbReference type="PANTHER" id="PTHR11879:SF55">
    <property type="entry name" value="GLUTAMATE OXALOACETATE TRANSAMINASE 1, ISOFORM B"/>
    <property type="match status" value="1"/>
</dbReference>
<dbReference type="GO" id="GO:0004069">
    <property type="term" value="F:L-aspartate:2-oxoglutarate aminotransferase activity"/>
    <property type="evidence" value="ECO:0007669"/>
    <property type="project" value="TreeGrafter"/>
</dbReference>
<dbReference type="Pfam" id="PF00155">
    <property type="entry name" value="Aminotran_1_2"/>
    <property type="match status" value="1"/>
</dbReference>
<organism evidence="8 9">
    <name type="scientific">Penicillium concentricum</name>
    <dbReference type="NCBI Taxonomy" id="293559"/>
    <lineage>
        <taxon>Eukaryota</taxon>
        <taxon>Fungi</taxon>
        <taxon>Dikarya</taxon>
        <taxon>Ascomycota</taxon>
        <taxon>Pezizomycotina</taxon>
        <taxon>Eurotiomycetes</taxon>
        <taxon>Eurotiomycetidae</taxon>
        <taxon>Eurotiales</taxon>
        <taxon>Aspergillaceae</taxon>
        <taxon>Penicillium</taxon>
    </lineage>
</organism>
<dbReference type="InterPro" id="IPR015422">
    <property type="entry name" value="PyrdxlP-dep_Trfase_small"/>
</dbReference>
<dbReference type="GeneID" id="81458067"/>
<keyword evidence="6" id="KW-0663">Pyridoxal phosphate</keyword>
<dbReference type="PRINTS" id="PR00799">
    <property type="entry name" value="TRANSAMINASE"/>
</dbReference>
<dbReference type="Gene3D" id="3.90.1150.10">
    <property type="entry name" value="Aspartate Aminotransferase, domain 1"/>
    <property type="match status" value="1"/>
</dbReference>
<dbReference type="Gene3D" id="3.40.640.10">
    <property type="entry name" value="Type I PLP-dependent aspartate aminotransferase-like (Major domain)"/>
    <property type="match status" value="1"/>
</dbReference>
<dbReference type="OrthoDB" id="6752799at2759"/>
<protein>
    <submittedName>
        <fullName evidence="8">Pyridoxal phosphate-dependent transferase major region subdomain 2</fullName>
    </submittedName>
</protein>
<evidence type="ECO:0000313" key="9">
    <source>
        <dbReference type="Proteomes" id="UP001147752"/>
    </source>
</evidence>
<dbReference type="Proteomes" id="UP001147752">
    <property type="component" value="Unassembled WGS sequence"/>
</dbReference>
<evidence type="ECO:0000256" key="1">
    <source>
        <dbReference type="ARBA" id="ARBA00001933"/>
    </source>
</evidence>
<dbReference type="InterPro" id="IPR004839">
    <property type="entry name" value="Aminotransferase_I/II_large"/>
</dbReference>
<evidence type="ECO:0000313" key="8">
    <source>
        <dbReference type="EMBL" id="KAJ5383243.1"/>
    </source>
</evidence>
<dbReference type="PANTHER" id="PTHR11879">
    <property type="entry name" value="ASPARTATE AMINOTRANSFERASE"/>
    <property type="match status" value="1"/>
</dbReference>
<comment type="cofactor">
    <cofactor evidence="1">
        <name>pyridoxal 5'-phosphate</name>
        <dbReference type="ChEBI" id="CHEBI:597326"/>
    </cofactor>
</comment>
<dbReference type="EMBL" id="JAPZBT010000001">
    <property type="protein sequence ID" value="KAJ5383243.1"/>
    <property type="molecule type" value="Genomic_DNA"/>
</dbReference>
<name>A0A9W9VI89_9EURO</name>
<evidence type="ECO:0000256" key="5">
    <source>
        <dbReference type="ARBA" id="ARBA00022679"/>
    </source>
</evidence>
<feature type="domain" description="Aminotransferase class I/classII large" evidence="7">
    <location>
        <begin position="27"/>
        <end position="423"/>
    </location>
</feature>
<dbReference type="SUPFAM" id="SSF53383">
    <property type="entry name" value="PLP-dependent transferases"/>
    <property type="match status" value="1"/>
</dbReference>
<keyword evidence="9" id="KW-1185">Reference proteome</keyword>
<reference evidence="8" key="1">
    <citation type="submission" date="2022-12" db="EMBL/GenBank/DDBJ databases">
        <authorList>
            <person name="Petersen C."/>
        </authorList>
    </citation>
    <scope>NUCLEOTIDE SEQUENCE</scope>
    <source>
        <strain evidence="8">IBT 3081</strain>
    </source>
</reference>
<evidence type="ECO:0000256" key="4">
    <source>
        <dbReference type="ARBA" id="ARBA00022576"/>
    </source>
</evidence>
<dbReference type="InterPro" id="IPR000796">
    <property type="entry name" value="Asp_trans"/>
</dbReference>
<dbReference type="GO" id="GO:0030170">
    <property type="term" value="F:pyridoxal phosphate binding"/>
    <property type="evidence" value="ECO:0007669"/>
    <property type="project" value="InterPro"/>
</dbReference>
<keyword evidence="4" id="KW-0032">Aminotransferase</keyword>
<dbReference type="RefSeq" id="XP_056583019.1">
    <property type="nucleotide sequence ID" value="XM_056718884.1"/>
</dbReference>
<evidence type="ECO:0000256" key="2">
    <source>
        <dbReference type="ARBA" id="ARBA00007441"/>
    </source>
</evidence>
<dbReference type="AlphaFoldDB" id="A0A9W9VI89"/>
<dbReference type="InterPro" id="IPR015421">
    <property type="entry name" value="PyrdxlP-dep_Trfase_major"/>
</dbReference>
<dbReference type="CDD" id="cd00609">
    <property type="entry name" value="AAT_like"/>
    <property type="match status" value="1"/>
</dbReference>
<evidence type="ECO:0000259" key="7">
    <source>
        <dbReference type="Pfam" id="PF00155"/>
    </source>
</evidence>
<accession>A0A9W9VI89</accession>